<protein>
    <recommendedName>
        <fullName evidence="17">Branched-chain-amino-acid aminotransferase</fullName>
        <shortName evidence="17">BCAT</shortName>
        <ecNumber evidence="17">2.6.1.42</ecNumber>
    </recommendedName>
</protein>
<name>A0A495D3H9_9PROT</name>
<comment type="pathway">
    <text evidence="3 17">Amino-acid biosynthesis; L-isoleucine biosynthesis; L-isoleucine from 2-oxobutanoate: step 4/4.</text>
</comment>
<dbReference type="PANTHER" id="PTHR42743">
    <property type="entry name" value="AMINO-ACID AMINOTRANSFERASE"/>
    <property type="match status" value="1"/>
</dbReference>
<evidence type="ECO:0000256" key="7">
    <source>
        <dbReference type="ARBA" id="ARBA00022576"/>
    </source>
</evidence>
<comment type="pathway">
    <text evidence="5 17">Amino-acid biosynthesis; L-leucine biosynthesis; L-leucine from 3-methyl-2-oxobutanoate: step 4/4.</text>
</comment>
<dbReference type="GO" id="GO:0052654">
    <property type="term" value="F:L-leucine-2-oxoglutarate transaminase activity"/>
    <property type="evidence" value="ECO:0007669"/>
    <property type="project" value="RHEA"/>
</dbReference>
<evidence type="ECO:0000256" key="8">
    <source>
        <dbReference type="ARBA" id="ARBA00022605"/>
    </source>
</evidence>
<evidence type="ECO:0000256" key="14">
    <source>
        <dbReference type="ARBA" id="ARBA00049229"/>
    </source>
</evidence>
<comment type="caution">
    <text evidence="18">The sequence shown here is derived from an EMBL/GenBank/DDBJ whole genome shotgun (WGS) entry which is preliminary data.</text>
</comment>
<dbReference type="PANTHER" id="PTHR42743:SF11">
    <property type="entry name" value="AMINODEOXYCHORISMATE LYASE"/>
    <property type="match status" value="1"/>
</dbReference>
<keyword evidence="7 17" id="KW-0032">Aminotransferase</keyword>
<evidence type="ECO:0000256" key="12">
    <source>
        <dbReference type="ARBA" id="ARBA00048212"/>
    </source>
</evidence>
<dbReference type="GO" id="GO:0052656">
    <property type="term" value="F:L-isoleucine-2-oxoglutarate transaminase activity"/>
    <property type="evidence" value="ECO:0007669"/>
    <property type="project" value="RHEA"/>
</dbReference>
<dbReference type="InterPro" id="IPR001544">
    <property type="entry name" value="Aminotrans_IV"/>
</dbReference>
<dbReference type="RefSeq" id="WP_121211000.1">
    <property type="nucleotide sequence ID" value="NZ_RBIM01000004.1"/>
</dbReference>
<keyword evidence="10 16" id="KW-0663">Pyridoxal phosphate</keyword>
<evidence type="ECO:0000256" key="9">
    <source>
        <dbReference type="ARBA" id="ARBA00022679"/>
    </source>
</evidence>
<dbReference type="InterPro" id="IPR043131">
    <property type="entry name" value="BCAT-like_N"/>
</dbReference>
<organism evidence="18 19">
    <name type="scientific">Maricaulis maris</name>
    <dbReference type="NCBI Taxonomy" id="74318"/>
    <lineage>
        <taxon>Bacteria</taxon>
        <taxon>Pseudomonadati</taxon>
        <taxon>Pseudomonadota</taxon>
        <taxon>Alphaproteobacteria</taxon>
        <taxon>Maricaulales</taxon>
        <taxon>Maricaulaceae</taxon>
        <taxon>Maricaulis</taxon>
    </lineage>
</organism>
<dbReference type="InterPro" id="IPR050571">
    <property type="entry name" value="Class-IV_PLP-Dep_Aminotrnsfr"/>
</dbReference>
<comment type="catalytic activity">
    <reaction evidence="12 17">
        <text>L-valine + 2-oxoglutarate = 3-methyl-2-oxobutanoate + L-glutamate</text>
        <dbReference type="Rhea" id="RHEA:24813"/>
        <dbReference type="ChEBI" id="CHEBI:11851"/>
        <dbReference type="ChEBI" id="CHEBI:16810"/>
        <dbReference type="ChEBI" id="CHEBI:29985"/>
        <dbReference type="ChEBI" id="CHEBI:57762"/>
        <dbReference type="EC" id="2.6.1.42"/>
    </reaction>
</comment>
<evidence type="ECO:0000256" key="10">
    <source>
        <dbReference type="ARBA" id="ARBA00022898"/>
    </source>
</evidence>
<dbReference type="Proteomes" id="UP000273675">
    <property type="component" value="Unassembled WGS sequence"/>
</dbReference>
<evidence type="ECO:0000256" key="17">
    <source>
        <dbReference type="RuleBase" id="RU364094"/>
    </source>
</evidence>
<dbReference type="CDD" id="cd01557">
    <property type="entry name" value="BCAT_beta_family"/>
    <property type="match status" value="1"/>
</dbReference>
<dbReference type="InterPro" id="IPR036038">
    <property type="entry name" value="Aminotransferase-like"/>
</dbReference>
<evidence type="ECO:0000256" key="15">
    <source>
        <dbReference type="RuleBase" id="RU004106"/>
    </source>
</evidence>
<keyword evidence="8 17" id="KW-0028">Amino-acid biosynthesis</keyword>
<dbReference type="GO" id="GO:0009097">
    <property type="term" value="P:isoleucine biosynthetic process"/>
    <property type="evidence" value="ECO:0007669"/>
    <property type="project" value="UniProtKB-UniPathway"/>
</dbReference>
<dbReference type="UniPathway" id="UPA00049">
    <property type="reaction ID" value="UER00062"/>
</dbReference>
<dbReference type="Pfam" id="PF01063">
    <property type="entry name" value="Aminotran_4"/>
    <property type="match status" value="1"/>
</dbReference>
<evidence type="ECO:0000256" key="1">
    <source>
        <dbReference type="ARBA" id="ARBA00001933"/>
    </source>
</evidence>
<dbReference type="InterPro" id="IPR018300">
    <property type="entry name" value="Aminotrans_IV_CS"/>
</dbReference>
<evidence type="ECO:0000256" key="4">
    <source>
        <dbReference type="ARBA" id="ARBA00004931"/>
    </source>
</evidence>
<comment type="similarity">
    <text evidence="6 15">Belongs to the class-IV pyridoxal-phosphate-dependent aminotransferase family.</text>
</comment>
<dbReference type="GO" id="GO:0009099">
    <property type="term" value="P:L-valine biosynthetic process"/>
    <property type="evidence" value="ECO:0007669"/>
    <property type="project" value="UniProtKB-UniPathway"/>
</dbReference>
<evidence type="ECO:0000256" key="16">
    <source>
        <dbReference type="RuleBase" id="RU004516"/>
    </source>
</evidence>
<evidence type="ECO:0000256" key="5">
    <source>
        <dbReference type="ARBA" id="ARBA00005072"/>
    </source>
</evidence>
<dbReference type="Gene3D" id="3.20.10.10">
    <property type="entry name" value="D-amino Acid Aminotransferase, subunit A, domain 2"/>
    <property type="match status" value="1"/>
</dbReference>
<comment type="function">
    <text evidence="2 17">Acts on leucine, isoleucine and valine.</text>
</comment>
<dbReference type="FunFam" id="3.20.10.10:FF:000001">
    <property type="entry name" value="Branched-chain-amino-acid aminotransferase"/>
    <property type="match status" value="1"/>
</dbReference>
<evidence type="ECO:0000313" key="18">
    <source>
        <dbReference type="EMBL" id="RKQ96466.1"/>
    </source>
</evidence>
<comment type="catalytic activity">
    <reaction evidence="13 17">
        <text>L-isoleucine + 2-oxoglutarate = (S)-3-methyl-2-oxopentanoate + L-glutamate</text>
        <dbReference type="Rhea" id="RHEA:24801"/>
        <dbReference type="ChEBI" id="CHEBI:16810"/>
        <dbReference type="ChEBI" id="CHEBI:29985"/>
        <dbReference type="ChEBI" id="CHEBI:35146"/>
        <dbReference type="ChEBI" id="CHEBI:58045"/>
        <dbReference type="EC" id="2.6.1.42"/>
    </reaction>
</comment>
<dbReference type="NCBIfam" id="TIGR01122">
    <property type="entry name" value="ilvE_I"/>
    <property type="match status" value="1"/>
</dbReference>
<keyword evidence="9 17" id="KW-0808">Transferase</keyword>
<dbReference type="GO" id="GO:0009098">
    <property type="term" value="P:L-leucine biosynthetic process"/>
    <property type="evidence" value="ECO:0007669"/>
    <property type="project" value="UniProtKB-UniPathway"/>
</dbReference>
<sequence>MAIQETDFIWRNGELIDWHEAQTHILSHALHYGSSVFEGIRCYNTPTGPQIFRLTDHVRRLFNSAKVYHMPINHTEEEVEAACRMVIRANHLKDAYIRPVAFFGYGGIGVLPGADTKPEICVAAFPWGAYLGEEALTKGVDCCISSWSRPAPNTIPTGAKAGGNYLSSMLISHEAHSRGFDEGIGLDVNGLVSEGAGENIFVVSDGVIRTPPSSASILSGLTRDSVIKLAEAEGFDVREQTLSRESLYFADEIFFTGTAAEITPVRSVDGHVVRAGGRGPIAELMQERFFGLFSGKTPDRHGWLQPVQDNAMEVQHVA</sequence>
<comment type="cofactor">
    <cofactor evidence="1 16">
        <name>pyridoxal 5'-phosphate</name>
        <dbReference type="ChEBI" id="CHEBI:597326"/>
    </cofactor>
</comment>
<dbReference type="AlphaFoldDB" id="A0A495D3H9"/>
<dbReference type="InterPro" id="IPR005785">
    <property type="entry name" value="B_amino_transI"/>
</dbReference>
<evidence type="ECO:0000256" key="6">
    <source>
        <dbReference type="ARBA" id="ARBA00009320"/>
    </source>
</evidence>
<dbReference type="UniPathway" id="UPA00047">
    <property type="reaction ID" value="UER00058"/>
</dbReference>
<accession>A0A495D3H9</accession>
<dbReference type="SUPFAM" id="SSF56752">
    <property type="entry name" value="D-aminoacid aminotransferase-like PLP-dependent enzymes"/>
    <property type="match status" value="1"/>
</dbReference>
<dbReference type="InterPro" id="IPR043132">
    <property type="entry name" value="BCAT-like_C"/>
</dbReference>
<dbReference type="Gene3D" id="3.30.470.10">
    <property type="match status" value="1"/>
</dbReference>
<dbReference type="InterPro" id="IPR033939">
    <property type="entry name" value="BCAT_family"/>
</dbReference>
<dbReference type="EMBL" id="RBIM01000004">
    <property type="protein sequence ID" value="RKQ96466.1"/>
    <property type="molecule type" value="Genomic_DNA"/>
</dbReference>
<dbReference type="EC" id="2.6.1.42" evidence="17"/>
<dbReference type="OrthoDB" id="21319at2"/>
<reference evidence="18 19" key="1">
    <citation type="submission" date="2018-10" db="EMBL/GenBank/DDBJ databases">
        <title>Genomic Encyclopedia of Type Strains, Phase IV (KMG-IV): sequencing the most valuable type-strain genomes for metagenomic binning, comparative biology and taxonomic classification.</title>
        <authorList>
            <person name="Goeker M."/>
        </authorList>
    </citation>
    <scope>NUCLEOTIDE SEQUENCE [LARGE SCALE GENOMIC DNA]</scope>
    <source>
        <strain evidence="18 19">DSM 4734</strain>
    </source>
</reference>
<evidence type="ECO:0000256" key="3">
    <source>
        <dbReference type="ARBA" id="ARBA00004824"/>
    </source>
</evidence>
<keyword evidence="11 17" id="KW-0100">Branched-chain amino acid biosynthesis</keyword>
<gene>
    <name evidence="17" type="primary">ilvE</name>
    <name evidence="18" type="ORF">C7435_1796</name>
</gene>
<comment type="catalytic activity">
    <reaction evidence="14 17">
        <text>L-leucine + 2-oxoglutarate = 4-methyl-2-oxopentanoate + L-glutamate</text>
        <dbReference type="Rhea" id="RHEA:18321"/>
        <dbReference type="ChEBI" id="CHEBI:16810"/>
        <dbReference type="ChEBI" id="CHEBI:17865"/>
        <dbReference type="ChEBI" id="CHEBI:29985"/>
        <dbReference type="ChEBI" id="CHEBI:57427"/>
        <dbReference type="EC" id="2.6.1.42"/>
    </reaction>
</comment>
<dbReference type="PROSITE" id="PS00770">
    <property type="entry name" value="AA_TRANSFER_CLASS_4"/>
    <property type="match status" value="1"/>
</dbReference>
<dbReference type="UniPathway" id="UPA00048">
    <property type="reaction ID" value="UER00073"/>
</dbReference>
<dbReference type="GO" id="GO:0006532">
    <property type="term" value="P:aspartate biosynthetic process"/>
    <property type="evidence" value="ECO:0007669"/>
    <property type="project" value="TreeGrafter"/>
</dbReference>
<comment type="pathway">
    <text evidence="4 17">Amino-acid biosynthesis; L-valine biosynthesis; L-valine from pyruvate: step 4/4.</text>
</comment>
<dbReference type="GO" id="GO:0005829">
    <property type="term" value="C:cytosol"/>
    <property type="evidence" value="ECO:0007669"/>
    <property type="project" value="TreeGrafter"/>
</dbReference>
<evidence type="ECO:0000313" key="19">
    <source>
        <dbReference type="Proteomes" id="UP000273675"/>
    </source>
</evidence>
<dbReference type="NCBIfam" id="NF005146">
    <property type="entry name" value="PRK06606.1"/>
    <property type="match status" value="1"/>
</dbReference>
<proteinExistence type="inferred from homology"/>
<evidence type="ECO:0000256" key="2">
    <source>
        <dbReference type="ARBA" id="ARBA00003109"/>
    </source>
</evidence>
<evidence type="ECO:0000256" key="11">
    <source>
        <dbReference type="ARBA" id="ARBA00023304"/>
    </source>
</evidence>
<evidence type="ECO:0000256" key="13">
    <source>
        <dbReference type="ARBA" id="ARBA00048798"/>
    </source>
</evidence>
<dbReference type="GO" id="GO:0052655">
    <property type="term" value="F:L-valine-2-oxoglutarate transaminase activity"/>
    <property type="evidence" value="ECO:0007669"/>
    <property type="project" value="RHEA"/>
</dbReference>